<comment type="subunit">
    <text evidence="2 10">Homodimer.</text>
</comment>
<evidence type="ECO:0000256" key="8">
    <source>
        <dbReference type="ARBA" id="ARBA00023006"/>
    </source>
</evidence>
<name>F6TZ29_CIOIN</name>
<evidence type="ECO:0000259" key="11">
    <source>
        <dbReference type="Pfam" id="PF00899"/>
    </source>
</evidence>
<keyword evidence="6 10" id="KW-0833">Ubl conjugation pathway</keyword>
<dbReference type="SUPFAM" id="SSF69572">
    <property type="entry name" value="Activating enzymes of the ubiquitin-like proteins"/>
    <property type="match status" value="1"/>
</dbReference>
<dbReference type="InterPro" id="IPR042523">
    <property type="entry name" value="Atg7_N_2"/>
</dbReference>
<proteinExistence type="inferred from homology"/>
<reference evidence="13" key="3">
    <citation type="submission" date="2025-08" db="UniProtKB">
        <authorList>
            <consortium name="Ensembl"/>
        </authorList>
    </citation>
    <scope>IDENTIFICATION</scope>
</reference>
<keyword evidence="7 10" id="KW-0653">Protein transport</keyword>
<dbReference type="Proteomes" id="UP000008144">
    <property type="component" value="Chromosome 2"/>
</dbReference>
<evidence type="ECO:0000313" key="13">
    <source>
        <dbReference type="Ensembl" id="ENSCINP00000010014.3"/>
    </source>
</evidence>
<dbReference type="InterPro" id="IPR045886">
    <property type="entry name" value="ThiF/MoeB/HesA"/>
</dbReference>
<comment type="function">
    <text evidence="10">E1-like activating enzyme involved in the 2 ubiquitin-like systems required for autophagy.</text>
</comment>
<evidence type="ECO:0000313" key="14">
    <source>
        <dbReference type="Proteomes" id="UP000008144"/>
    </source>
</evidence>
<feature type="active site" description="Glycyl thioester intermediate" evidence="9">
    <location>
        <position position="547"/>
    </location>
</feature>
<evidence type="ECO:0000256" key="4">
    <source>
        <dbReference type="ARBA" id="ARBA00022448"/>
    </source>
</evidence>
<dbReference type="EMBL" id="EAAA01001413">
    <property type="status" value="NOT_ANNOTATED_CDS"/>
    <property type="molecule type" value="Genomic_DNA"/>
</dbReference>
<dbReference type="InterPro" id="IPR035985">
    <property type="entry name" value="Ubiquitin-activating_enz"/>
</dbReference>
<dbReference type="PANTHER" id="PTHR10953:SF3">
    <property type="entry name" value="UBIQUITIN-LIKE MODIFIER-ACTIVATING ENZYME ATG7"/>
    <property type="match status" value="1"/>
</dbReference>
<dbReference type="GO" id="GO:0005737">
    <property type="term" value="C:cytoplasm"/>
    <property type="evidence" value="ECO:0000318"/>
    <property type="project" value="GO_Central"/>
</dbReference>
<dbReference type="OMA" id="RQIWDAI"/>
<evidence type="ECO:0000256" key="3">
    <source>
        <dbReference type="ARBA" id="ARBA00017647"/>
    </source>
</evidence>
<dbReference type="AlphaFoldDB" id="F6TZ29"/>
<dbReference type="STRING" id="7719.ENSCINP00000010014"/>
<dbReference type="CDD" id="cd01486">
    <property type="entry name" value="Apg7"/>
    <property type="match status" value="1"/>
</dbReference>
<accession>F6TZ29</accession>
<reference evidence="13" key="4">
    <citation type="submission" date="2025-09" db="UniProtKB">
        <authorList>
            <consortium name="Ensembl"/>
        </authorList>
    </citation>
    <scope>IDENTIFICATION</scope>
</reference>
<dbReference type="InterPro" id="IPR042522">
    <property type="entry name" value="Atg7_N_1"/>
</dbReference>
<dbReference type="InterPro" id="IPR032197">
    <property type="entry name" value="Atg7_N"/>
</dbReference>
<dbReference type="GO" id="GO:0034727">
    <property type="term" value="P:piecemeal microautophagy of the nucleus"/>
    <property type="evidence" value="ECO:0000318"/>
    <property type="project" value="GO_Central"/>
</dbReference>
<dbReference type="FunFam" id="3.40.140.70:FF:000001">
    <property type="entry name" value="Ubiquitin-like modifier-activating enzyme atg7"/>
    <property type="match status" value="1"/>
</dbReference>
<dbReference type="Ensembl" id="ENSCINT00000010014.3">
    <property type="protein sequence ID" value="ENSCINP00000010014.3"/>
    <property type="gene ID" value="ENSCING00000004841.3"/>
</dbReference>
<dbReference type="InParanoid" id="F6TZ29"/>
<comment type="similarity">
    <text evidence="1 10">Belongs to the ATG7 family.</text>
</comment>
<evidence type="ECO:0000256" key="1">
    <source>
        <dbReference type="ARBA" id="ARBA00010931"/>
    </source>
</evidence>
<dbReference type="GO" id="GO:0019779">
    <property type="term" value="F:Atg8 activating enzyme activity"/>
    <property type="evidence" value="ECO:0000318"/>
    <property type="project" value="GO_Central"/>
</dbReference>
<dbReference type="GO" id="GO:0000423">
    <property type="term" value="P:mitophagy"/>
    <property type="evidence" value="ECO:0000318"/>
    <property type="project" value="GO_Central"/>
</dbReference>
<evidence type="ECO:0000256" key="9">
    <source>
        <dbReference type="PIRSR" id="PIRSR606285-1"/>
    </source>
</evidence>
<protein>
    <recommendedName>
        <fullName evidence="3 10">Ubiquitin-like modifier-activating enzyme ATG7</fullName>
    </recommendedName>
    <alternativeName>
        <fullName evidence="10">Autophagy-related protein 7</fullName>
    </alternativeName>
</protein>
<dbReference type="GO" id="GO:0006995">
    <property type="term" value="P:cellular response to nitrogen starvation"/>
    <property type="evidence" value="ECO:0000318"/>
    <property type="project" value="GO_Central"/>
</dbReference>
<evidence type="ECO:0000256" key="5">
    <source>
        <dbReference type="ARBA" id="ARBA00022490"/>
    </source>
</evidence>
<dbReference type="GO" id="GO:0000407">
    <property type="term" value="C:phagophore assembly site"/>
    <property type="evidence" value="ECO:0000318"/>
    <property type="project" value="GO_Central"/>
</dbReference>
<dbReference type="FunFam" id="3.40.50.720:FF:000395">
    <property type="entry name" value="ubiquitin-like modifier-activating enzyme ATG7"/>
    <property type="match status" value="1"/>
</dbReference>
<feature type="domain" description="Ubiquitin-like modifier-activating enzyme Atg7 N-terminal" evidence="12">
    <location>
        <begin position="13"/>
        <end position="324"/>
    </location>
</feature>
<reference evidence="14" key="1">
    <citation type="journal article" date="2002" name="Science">
        <title>The draft genome of Ciona intestinalis: insights into chordate and vertebrate origins.</title>
        <authorList>
            <person name="Dehal P."/>
            <person name="Satou Y."/>
            <person name="Campbell R.K."/>
            <person name="Chapman J."/>
            <person name="Degnan B."/>
            <person name="De Tomaso A."/>
            <person name="Davidson B."/>
            <person name="Di Gregorio A."/>
            <person name="Gelpke M."/>
            <person name="Goodstein D.M."/>
            <person name="Harafuji N."/>
            <person name="Hastings K.E."/>
            <person name="Ho I."/>
            <person name="Hotta K."/>
            <person name="Huang W."/>
            <person name="Kawashima T."/>
            <person name="Lemaire P."/>
            <person name="Martinez D."/>
            <person name="Meinertzhagen I.A."/>
            <person name="Necula S."/>
            <person name="Nonaka M."/>
            <person name="Putnam N."/>
            <person name="Rash S."/>
            <person name="Saiga H."/>
            <person name="Satake M."/>
            <person name="Terry A."/>
            <person name="Yamada L."/>
            <person name="Wang H.G."/>
            <person name="Awazu S."/>
            <person name="Azumi K."/>
            <person name="Boore J."/>
            <person name="Branno M."/>
            <person name="Chin-Bow S."/>
            <person name="DeSantis R."/>
            <person name="Doyle S."/>
            <person name="Francino P."/>
            <person name="Keys D.N."/>
            <person name="Haga S."/>
            <person name="Hayashi H."/>
            <person name="Hino K."/>
            <person name="Imai K.S."/>
            <person name="Inaba K."/>
            <person name="Kano S."/>
            <person name="Kobayashi K."/>
            <person name="Kobayashi M."/>
            <person name="Lee B.I."/>
            <person name="Makabe K.W."/>
            <person name="Manohar C."/>
            <person name="Matassi G."/>
            <person name="Medina M."/>
            <person name="Mochizuki Y."/>
            <person name="Mount S."/>
            <person name="Morishita T."/>
            <person name="Miura S."/>
            <person name="Nakayama A."/>
            <person name="Nishizaka S."/>
            <person name="Nomoto H."/>
            <person name="Ohta F."/>
            <person name="Oishi K."/>
            <person name="Rigoutsos I."/>
            <person name="Sano M."/>
            <person name="Sasaki A."/>
            <person name="Sasakura Y."/>
            <person name="Shoguchi E."/>
            <person name="Shin-i T."/>
            <person name="Spagnuolo A."/>
            <person name="Stainier D."/>
            <person name="Suzuki M.M."/>
            <person name="Tassy O."/>
            <person name="Takatori N."/>
            <person name="Tokuoka M."/>
            <person name="Yagi K."/>
            <person name="Yoshizaki F."/>
            <person name="Wada S."/>
            <person name="Zhang C."/>
            <person name="Hyatt P.D."/>
            <person name="Larimer F."/>
            <person name="Detter C."/>
            <person name="Doggett N."/>
            <person name="Glavina T."/>
            <person name="Hawkins T."/>
            <person name="Richardson P."/>
            <person name="Lucas S."/>
            <person name="Kohara Y."/>
            <person name="Levine M."/>
            <person name="Satoh N."/>
            <person name="Rokhsar D.S."/>
        </authorList>
    </citation>
    <scope>NUCLEOTIDE SEQUENCE [LARGE SCALE GENOMIC DNA]</scope>
</reference>
<keyword evidence="14" id="KW-1185">Reference proteome</keyword>
<dbReference type="GeneTree" id="ENSGT00390000017509"/>
<dbReference type="InterPro" id="IPR006285">
    <property type="entry name" value="Atg7"/>
</dbReference>
<dbReference type="NCBIfam" id="TIGR01381">
    <property type="entry name" value="E1_like_apg7"/>
    <property type="match status" value="1"/>
</dbReference>
<feature type="domain" description="THIF-type NAD/FAD binding fold" evidence="11">
    <location>
        <begin position="340"/>
        <end position="575"/>
    </location>
</feature>
<evidence type="ECO:0000256" key="2">
    <source>
        <dbReference type="ARBA" id="ARBA00011738"/>
    </source>
</evidence>
<keyword evidence="4 10" id="KW-0813">Transport</keyword>
<evidence type="ECO:0000259" key="12">
    <source>
        <dbReference type="Pfam" id="PF16420"/>
    </source>
</evidence>
<evidence type="ECO:0000256" key="10">
    <source>
        <dbReference type="RuleBase" id="RU366022"/>
    </source>
</evidence>
<dbReference type="HOGENOM" id="CLU_012998_2_1_1"/>
<evidence type="ECO:0000256" key="6">
    <source>
        <dbReference type="ARBA" id="ARBA00022786"/>
    </source>
</evidence>
<comment type="subcellular location">
    <subcellularLocation>
        <location evidence="10">Cytoplasm</location>
    </subcellularLocation>
    <subcellularLocation>
        <location evidence="10">Preautophagosomal structure</location>
    </subcellularLocation>
</comment>
<dbReference type="Pfam" id="PF16420">
    <property type="entry name" value="ATG7_N"/>
    <property type="match status" value="1"/>
</dbReference>
<dbReference type="Gene3D" id="3.40.50.720">
    <property type="entry name" value="NAD(P)-binding Rossmann-like Domain"/>
    <property type="match status" value="1"/>
</dbReference>
<dbReference type="FunCoup" id="F6TZ29">
    <property type="interactions" value="75"/>
</dbReference>
<dbReference type="Gene3D" id="3.40.140.100">
    <property type="entry name" value="Ubiquitin-like modifier-activating enzyme ATG7 C-terminal domain"/>
    <property type="match status" value="1"/>
</dbReference>
<dbReference type="Pfam" id="PF00899">
    <property type="entry name" value="ThiF"/>
    <property type="match status" value="1"/>
</dbReference>
<dbReference type="GO" id="GO:0000045">
    <property type="term" value="P:autophagosome assembly"/>
    <property type="evidence" value="ECO:0000318"/>
    <property type="project" value="GO_Central"/>
</dbReference>
<sequence length="678" mass="74448">LRNVINMSGNTTLQFVPFASSVNSGFWSKLSENKLNLYKLDDSRKPVAGFYTNSDVEGLPCRHSVEYSAFDNTTQPPPLCFASTGGLYNKNTIEDFKVCDKNALLNKEGDLLWEAIVSRKAIKHPHLLSRFFVLSFSDLKKFKFTYWFSFPAFIHSSPISVSSCAPISATASNEFITNLIKSIDCFCTEQGSLPGFFLISTSNTFGSDEDITSHTLSEFNSLVNQNRKITFAFSDPSTLSDYPGWPLRNYLTCIAYHWAEKLKGEVNVLCYRDRTQMGKRNATHSLVLRVHIDSVTERPAGLTGWEKNRKNKLGPRAVDLGESMDPEKLAESSVDLNLKLMKWRLMPALDLDKISSCKCLLLGSGTLGCNVARGLLGWGVKNITLVDNGKVSFSNPVRQTLFEFSDCSTAGGRPKAIAAAERLKKIFPGVNSHGIELSIPMPGHPVHKSDELIEKVKSEVATLESLIDSHDVVFLLMDTRESRWLPTLIAAAKTKLVINAALGFDSYLVMRHGVISKESTIKLGCYFCNDVVAPGNSVHDRTLDQQCTVSRPGVSMIAAALAVELMASILQHPSGSLAAPEPGSHSIPPSVLGPVPHQIRGFMSSNQVIYPTAQCFSKCTGCSKTVIDAYLAHGFNFLLDVFNSPATYLEDITGLTQLHLETAAAEADVLEFSDNESV</sequence>
<dbReference type="Gene3D" id="3.40.140.70">
    <property type="entry name" value="Ubiquitin-like modifier-activating enzyme ATG7 N-terminal domain"/>
    <property type="match status" value="1"/>
</dbReference>
<reference evidence="13" key="2">
    <citation type="journal article" date="2008" name="Genome Biol.">
        <title>Improved genome assembly and evidence-based global gene model set for the chordate Ciona intestinalis: new insight into intron and operon populations.</title>
        <authorList>
            <person name="Satou Y."/>
            <person name="Mineta K."/>
            <person name="Ogasawara M."/>
            <person name="Sasakura Y."/>
            <person name="Shoguchi E."/>
            <person name="Ueno K."/>
            <person name="Yamada L."/>
            <person name="Matsumoto J."/>
            <person name="Wasserscheid J."/>
            <person name="Dewar K."/>
            <person name="Wiley G.B."/>
            <person name="Macmil S.L."/>
            <person name="Roe B.A."/>
            <person name="Zeller R.W."/>
            <person name="Hastings K.E."/>
            <person name="Lemaire P."/>
            <person name="Lindquist E."/>
            <person name="Endo T."/>
            <person name="Hotta K."/>
            <person name="Inaba K."/>
        </authorList>
    </citation>
    <scope>NUCLEOTIDE SEQUENCE [LARGE SCALE GENOMIC DNA]</scope>
    <source>
        <strain evidence="13">wild type</strain>
    </source>
</reference>
<dbReference type="GO" id="GO:0015031">
    <property type="term" value="P:protein transport"/>
    <property type="evidence" value="ECO:0007669"/>
    <property type="project" value="UniProtKB-UniRule"/>
</dbReference>
<dbReference type="GO" id="GO:0019778">
    <property type="term" value="F:Atg12 activating enzyme activity"/>
    <property type="evidence" value="ECO:0000318"/>
    <property type="project" value="GO_Central"/>
</dbReference>
<organism evidence="13 14">
    <name type="scientific">Ciona intestinalis</name>
    <name type="common">Transparent sea squirt</name>
    <name type="synonym">Ascidia intestinalis</name>
    <dbReference type="NCBI Taxonomy" id="7719"/>
    <lineage>
        <taxon>Eukaryota</taxon>
        <taxon>Metazoa</taxon>
        <taxon>Chordata</taxon>
        <taxon>Tunicata</taxon>
        <taxon>Ascidiacea</taxon>
        <taxon>Phlebobranchia</taxon>
        <taxon>Cionidae</taxon>
        <taxon>Ciona</taxon>
    </lineage>
</organism>
<evidence type="ECO:0000256" key="7">
    <source>
        <dbReference type="ARBA" id="ARBA00022927"/>
    </source>
</evidence>
<dbReference type="PANTHER" id="PTHR10953">
    <property type="entry name" value="UBIQUITIN-ACTIVATING ENZYME E1"/>
    <property type="match status" value="1"/>
</dbReference>
<keyword evidence="5 10" id="KW-0963">Cytoplasm</keyword>
<dbReference type="InterPro" id="IPR000594">
    <property type="entry name" value="ThiF_NAD_FAD-bd"/>
</dbReference>
<keyword evidence="8 10" id="KW-0072">Autophagy</keyword>
<dbReference type="GO" id="GO:0032446">
    <property type="term" value="P:protein modification by small protein conjugation"/>
    <property type="evidence" value="ECO:0000318"/>
    <property type="project" value="GO_Central"/>
</dbReference>